<protein>
    <submittedName>
        <fullName evidence="1">Fimbrial protein</fullName>
    </submittedName>
</protein>
<reference evidence="1 2" key="1">
    <citation type="submission" date="2019-07" db="EMBL/GenBank/DDBJ databases">
        <title>Serratia strains were isolated from fresh produce.</title>
        <authorList>
            <person name="Cho G.-S."/>
            <person name="Stein M."/>
            <person name="Lee W."/>
            <person name="Suh S.H."/>
            <person name="Franz C.M.A.P."/>
        </authorList>
    </citation>
    <scope>NUCLEOTIDE SEQUENCE [LARGE SCALE GENOMIC DNA]</scope>
    <source>
        <strain evidence="1 2">S16</strain>
    </source>
</reference>
<dbReference type="SUPFAM" id="SSF49401">
    <property type="entry name" value="Bacterial adhesins"/>
    <property type="match status" value="1"/>
</dbReference>
<dbReference type="EMBL" id="VOUQ01000028">
    <property type="protein sequence ID" value="TXE24855.1"/>
    <property type="molecule type" value="Genomic_DNA"/>
</dbReference>
<dbReference type="InterPro" id="IPR008966">
    <property type="entry name" value="Adhesion_dom_sf"/>
</dbReference>
<gene>
    <name evidence="1" type="ORF">FOT62_24400</name>
</gene>
<dbReference type="GO" id="GO:0007155">
    <property type="term" value="P:cell adhesion"/>
    <property type="evidence" value="ECO:0007669"/>
    <property type="project" value="InterPro"/>
</dbReference>
<sequence>MTTQTPTWLTQKILAVAVIFLSFGATHDAMAAYTPGKLSLSMILEMATCDVAVATSPTLVFPTLSSTDLAEEAGHVSAGGNQKITLNIRNCPSSAQKAGATPAVKLLGVTDATSNDRIFRDYSSTAVGNIGFGVRYLMPGTENVDTSRGKDGGYLTNGDFIDLASVGKAATDQDVSFFVDVVHKPIGESISSGILKATLNFIITFH</sequence>
<name>A0A5C7BVT2_SERMA</name>
<dbReference type="GO" id="GO:0009289">
    <property type="term" value="C:pilus"/>
    <property type="evidence" value="ECO:0007669"/>
    <property type="project" value="InterPro"/>
</dbReference>
<proteinExistence type="predicted"/>
<dbReference type="Gene3D" id="2.60.40.1090">
    <property type="entry name" value="Fimbrial-type adhesion domain"/>
    <property type="match status" value="1"/>
</dbReference>
<dbReference type="Proteomes" id="UP000321126">
    <property type="component" value="Unassembled WGS sequence"/>
</dbReference>
<dbReference type="InterPro" id="IPR036937">
    <property type="entry name" value="Adhesion_dom_fimbrial_sf"/>
</dbReference>
<dbReference type="RefSeq" id="WP_048795735.1">
    <property type="nucleotide sequence ID" value="NZ_JVEJ01000418.1"/>
</dbReference>
<organism evidence="1 2">
    <name type="scientific">Serratia marcescens</name>
    <dbReference type="NCBI Taxonomy" id="615"/>
    <lineage>
        <taxon>Bacteria</taxon>
        <taxon>Pseudomonadati</taxon>
        <taxon>Pseudomonadota</taxon>
        <taxon>Gammaproteobacteria</taxon>
        <taxon>Enterobacterales</taxon>
        <taxon>Yersiniaceae</taxon>
        <taxon>Serratia</taxon>
    </lineage>
</organism>
<evidence type="ECO:0000313" key="1">
    <source>
        <dbReference type="EMBL" id="TXE24855.1"/>
    </source>
</evidence>
<accession>A0A5C7BVT2</accession>
<dbReference type="AlphaFoldDB" id="A0A5C7BVT2"/>
<evidence type="ECO:0000313" key="2">
    <source>
        <dbReference type="Proteomes" id="UP000321126"/>
    </source>
</evidence>
<comment type="caution">
    <text evidence="1">The sequence shown here is derived from an EMBL/GenBank/DDBJ whole genome shotgun (WGS) entry which is preliminary data.</text>
</comment>